<dbReference type="InterPro" id="IPR050919">
    <property type="entry name" value="NKG2/CD94_NK_receptors"/>
</dbReference>
<dbReference type="AlphaFoldDB" id="A0A8C2VY79"/>
<dbReference type="Proteomes" id="UP000694398">
    <property type="component" value="Unassembled WGS sequence"/>
</dbReference>
<dbReference type="GO" id="GO:0001915">
    <property type="term" value="P:negative regulation of T cell mediated cytotoxicity"/>
    <property type="evidence" value="ECO:0007669"/>
    <property type="project" value="Ensembl"/>
</dbReference>
<evidence type="ECO:0000313" key="12">
    <source>
        <dbReference type="Ensembl" id="ENSCLAP00000022204.1"/>
    </source>
</evidence>
<evidence type="ECO:0000259" key="11">
    <source>
        <dbReference type="PROSITE" id="PS50041"/>
    </source>
</evidence>
<feature type="transmembrane region" description="Helical" evidence="10">
    <location>
        <begin position="6"/>
        <end position="31"/>
    </location>
</feature>
<dbReference type="GO" id="GO:0045954">
    <property type="term" value="P:positive regulation of natural killer cell mediated cytotoxicity"/>
    <property type="evidence" value="ECO:0007669"/>
    <property type="project" value="Ensembl"/>
</dbReference>
<dbReference type="Ensembl" id="ENSCLAT00000022410.1">
    <property type="protein sequence ID" value="ENSCLAP00000022205.1"/>
    <property type="gene ID" value="ENSCLAG00000015230.1"/>
</dbReference>
<dbReference type="GeneTree" id="ENSGT00940000160107"/>
<accession>A0A8C2VY79</accession>
<dbReference type="SUPFAM" id="SSF56436">
    <property type="entry name" value="C-type lectin-like"/>
    <property type="match status" value="1"/>
</dbReference>
<dbReference type="GO" id="GO:0002223">
    <property type="term" value="P:stimulatory C-type lectin receptor signaling pathway"/>
    <property type="evidence" value="ECO:0007669"/>
    <property type="project" value="Ensembl"/>
</dbReference>
<dbReference type="InterPro" id="IPR016186">
    <property type="entry name" value="C-type_lectin-like/link_sf"/>
</dbReference>
<evidence type="ECO:0000256" key="9">
    <source>
        <dbReference type="ARBA" id="ARBA00041489"/>
    </source>
</evidence>
<keyword evidence="5 10" id="KW-1133">Transmembrane helix</keyword>
<dbReference type="GO" id="GO:0062082">
    <property type="term" value="F:HLA-E specific inhibitory MHC class Ib receptor activity"/>
    <property type="evidence" value="ECO:0007669"/>
    <property type="project" value="Ensembl"/>
</dbReference>
<dbReference type="SMART" id="SM00034">
    <property type="entry name" value="CLECT"/>
    <property type="match status" value="1"/>
</dbReference>
<dbReference type="PANTHER" id="PTHR22800">
    <property type="entry name" value="C-TYPE LECTIN PROTEINS"/>
    <property type="match status" value="1"/>
</dbReference>
<dbReference type="GO" id="GO:0030246">
    <property type="term" value="F:carbohydrate binding"/>
    <property type="evidence" value="ECO:0007669"/>
    <property type="project" value="UniProtKB-KW"/>
</dbReference>
<dbReference type="InterPro" id="IPR001304">
    <property type="entry name" value="C-type_lectin-like"/>
</dbReference>
<evidence type="ECO:0000256" key="6">
    <source>
        <dbReference type="ARBA" id="ARBA00023136"/>
    </source>
</evidence>
<dbReference type="InterPro" id="IPR033992">
    <property type="entry name" value="NKR-like_CTLD"/>
</dbReference>
<dbReference type="GO" id="GO:0023030">
    <property type="term" value="F:MHC class Ib protein binding, via antigen binding groove"/>
    <property type="evidence" value="ECO:0007669"/>
    <property type="project" value="Ensembl"/>
</dbReference>
<name>A0A8C2VY79_CHILA</name>
<evidence type="ECO:0000256" key="5">
    <source>
        <dbReference type="ARBA" id="ARBA00022989"/>
    </source>
</evidence>
<reference evidence="12" key="1">
    <citation type="submission" date="2025-05" db="UniProtKB">
        <authorList>
            <consortium name="Ensembl"/>
        </authorList>
    </citation>
    <scope>IDENTIFICATION</scope>
</reference>
<dbReference type="GO" id="GO:0023024">
    <property type="term" value="F:MHC class I protein complex binding"/>
    <property type="evidence" value="ECO:0007669"/>
    <property type="project" value="Ensembl"/>
</dbReference>
<evidence type="ECO:0000256" key="8">
    <source>
        <dbReference type="ARBA" id="ARBA00041193"/>
    </source>
</evidence>
<dbReference type="GO" id="GO:0045953">
    <property type="term" value="P:negative regulation of natural killer cell mediated cytotoxicity"/>
    <property type="evidence" value="ECO:0007669"/>
    <property type="project" value="Ensembl"/>
</dbReference>
<evidence type="ECO:0000256" key="4">
    <source>
        <dbReference type="ARBA" id="ARBA00022968"/>
    </source>
</evidence>
<dbReference type="CDD" id="cd03593">
    <property type="entry name" value="CLECT_NK_receptors_like"/>
    <property type="match status" value="1"/>
</dbReference>
<dbReference type="OMA" id="RFICERK"/>
<evidence type="ECO:0000256" key="10">
    <source>
        <dbReference type="SAM" id="Phobius"/>
    </source>
</evidence>
<sequence>MAASQITVWRLISGTFGVICLSLMATLGILLKNAFSKQSIQPTFSSGHIKEEQKVSDCCSCQEEWIGYQCNCYFISDEKKSWEESRHFCASHNSSLLQLQNSDELDFMNTNQRLFWTGLSFTEERDAWLWEDGSVPSQDLFSLLPTPTPGYCIAYSPRKVADSRPCAINIHYICKQ</sequence>
<dbReference type="Pfam" id="PF00059">
    <property type="entry name" value="Lectin_C"/>
    <property type="match status" value="1"/>
</dbReference>
<keyword evidence="2 10" id="KW-0812">Transmembrane</keyword>
<gene>
    <name evidence="12" type="primary">KLRD1</name>
</gene>
<dbReference type="PROSITE" id="PS50041">
    <property type="entry name" value="C_TYPE_LECTIN_2"/>
    <property type="match status" value="1"/>
</dbReference>
<dbReference type="GO" id="GO:1990405">
    <property type="term" value="F:protein antigen binding"/>
    <property type="evidence" value="ECO:0007669"/>
    <property type="project" value="Ensembl"/>
</dbReference>
<feature type="domain" description="C-type lectin" evidence="11">
    <location>
        <begin position="68"/>
        <end position="175"/>
    </location>
</feature>
<dbReference type="Ensembl" id="ENSCLAT00000022409.1">
    <property type="protein sequence ID" value="ENSCLAP00000022204.1"/>
    <property type="gene ID" value="ENSCLAG00000015230.1"/>
</dbReference>
<evidence type="ECO:0000313" key="13">
    <source>
        <dbReference type="Proteomes" id="UP000694398"/>
    </source>
</evidence>
<dbReference type="PANTHER" id="PTHR22800:SF252">
    <property type="entry name" value="NATURAL KILLER CELLS ANTIGEN CD94"/>
    <property type="match status" value="1"/>
</dbReference>
<proteinExistence type="predicted"/>
<dbReference type="GO" id="GO:0043235">
    <property type="term" value="C:receptor complex"/>
    <property type="evidence" value="ECO:0007669"/>
    <property type="project" value="Ensembl"/>
</dbReference>
<dbReference type="GO" id="GO:0009897">
    <property type="term" value="C:external side of plasma membrane"/>
    <property type="evidence" value="ECO:0007669"/>
    <property type="project" value="Ensembl"/>
</dbReference>
<evidence type="ECO:0000256" key="2">
    <source>
        <dbReference type="ARBA" id="ARBA00022692"/>
    </source>
</evidence>
<keyword evidence="6 10" id="KW-0472">Membrane</keyword>
<keyword evidence="4" id="KW-0735">Signal-anchor</keyword>
<dbReference type="GO" id="GO:0002228">
    <property type="term" value="P:natural killer cell mediated immunity"/>
    <property type="evidence" value="ECO:0007669"/>
    <property type="project" value="Ensembl"/>
</dbReference>
<protein>
    <recommendedName>
        <fullName evidence="8">Natural killer cells antigen CD94</fullName>
    </recommendedName>
    <alternativeName>
        <fullName evidence="9">Killer cell lectin-like receptor subfamily D member 1</fullName>
    </alternativeName>
</protein>
<comment type="subcellular location">
    <subcellularLocation>
        <location evidence="1">Cell membrane</location>
        <topology evidence="1">Single-pass type II membrane protein</topology>
    </subcellularLocation>
</comment>
<dbReference type="InterPro" id="IPR016187">
    <property type="entry name" value="CTDL_fold"/>
</dbReference>
<dbReference type="Gene3D" id="3.10.100.10">
    <property type="entry name" value="Mannose-Binding Protein A, subunit A"/>
    <property type="match status" value="1"/>
</dbReference>
<keyword evidence="13" id="KW-1185">Reference proteome</keyword>
<keyword evidence="7" id="KW-0325">Glycoprotein</keyword>
<evidence type="ECO:0000256" key="1">
    <source>
        <dbReference type="ARBA" id="ARBA00004401"/>
    </source>
</evidence>
<evidence type="ECO:0000256" key="3">
    <source>
        <dbReference type="ARBA" id="ARBA00022734"/>
    </source>
</evidence>
<organism evidence="12 13">
    <name type="scientific">Chinchilla lanigera</name>
    <name type="common">Long-tailed chinchilla</name>
    <name type="synonym">Chinchilla villidera</name>
    <dbReference type="NCBI Taxonomy" id="34839"/>
    <lineage>
        <taxon>Eukaryota</taxon>
        <taxon>Metazoa</taxon>
        <taxon>Chordata</taxon>
        <taxon>Craniata</taxon>
        <taxon>Vertebrata</taxon>
        <taxon>Euteleostomi</taxon>
        <taxon>Mammalia</taxon>
        <taxon>Eutheria</taxon>
        <taxon>Euarchontoglires</taxon>
        <taxon>Glires</taxon>
        <taxon>Rodentia</taxon>
        <taxon>Hystricomorpha</taxon>
        <taxon>Chinchillidae</taxon>
        <taxon>Chinchilla</taxon>
    </lineage>
</organism>
<keyword evidence="3" id="KW-0430">Lectin</keyword>
<evidence type="ECO:0000256" key="7">
    <source>
        <dbReference type="ARBA" id="ARBA00023180"/>
    </source>
</evidence>